<dbReference type="VEuPathDB" id="FungiDB:HCDG_07703"/>
<dbReference type="Proteomes" id="UP000002624">
    <property type="component" value="Unassembled WGS sequence"/>
</dbReference>
<proteinExistence type="predicted"/>
<dbReference type="AlphaFoldDB" id="C6HNC2"/>
<evidence type="ECO:0000313" key="1">
    <source>
        <dbReference type="EMBL" id="EER37968.1"/>
    </source>
</evidence>
<dbReference type="EMBL" id="GG692432">
    <property type="protein sequence ID" value="EER37968.1"/>
    <property type="molecule type" value="Genomic_DNA"/>
</dbReference>
<name>C6HNC2_AJECH</name>
<gene>
    <name evidence="1" type="ORF">HCDG_07703</name>
</gene>
<evidence type="ECO:0000313" key="2">
    <source>
        <dbReference type="Proteomes" id="UP000002624"/>
    </source>
</evidence>
<protein>
    <submittedName>
        <fullName evidence="1">Uncharacterized protein</fullName>
    </submittedName>
</protein>
<organism evidence="1 2">
    <name type="scientific">Ajellomyces capsulatus (strain H143)</name>
    <name type="common">Darling's disease fungus</name>
    <name type="synonym">Histoplasma capsulatum</name>
    <dbReference type="NCBI Taxonomy" id="544712"/>
    <lineage>
        <taxon>Eukaryota</taxon>
        <taxon>Fungi</taxon>
        <taxon>Dikarya</taxon>
        <taxon>Ascomycota</taxon>
        <taxon>Pezizomycotina</taxon>
        <taxon>Eurotiomycetes</taxon>
        <taxon>Eurotiomycetidae</taxon>
        <taxon>Onygenales</taxon>
        <taxon>Ajellomycetaceae</taxon>
        <taxon>Histoplasma</taxon>
    </lineage>
</organism>
<dbReference type="HOGENOM" id="CLU_1795923_0_0_1"/>
<reference evidence="2" key="1">
    <citation type="submission" date="2009-05" db="EMBL/GenBank/DDBJ databases">
        <title>The genome sequence of Ajellomyces capsulatus strain H143.</title>
        <authorList>
            <person name="Champion M."/>
            <person name="Cuomo C.A."/>
            <person name="Ma L.-J."/>
            <person name="Henn M.R."/>
            <person name="Sil A."/>
            <person name="Goldman B."/>
            <person name="Young S.K."/>
            <person name="Kodira C.D."/>
            <person name="Zeng Q."/>
            <person name="Koehrsen M."/>
            <person name="Alvarado L."/>
            <person name="Berlin A.M."/>
            <person name="Borenstein D."/>
            <person name="Chen Z."/>
            <person name="Engels R."/>
            <person name="Freedman E."/>
            <person name="Gellesch M."/>
            <person name="Goldberg J."/>
            <person name="Griggs A."/>
            <person name="Gujja S."/>
            <person name="Heiman D.I."/>
            <person name="Hepburn T.A."/>
            <person name="Howarth C."/>
            <person name="Jen D."/>
            <person name="Larson L."/>
            <person name="Lewis B."/>
            <person name="Mehta T."/>
            <person name="Park D."/>
            <person name="Pearson M."/>
            <person name="Roberts A."/>
            <person name="Saif S."/>
            <person name="Shea T.D."/>
            <person name="Shenoy N."/>
            <person name="Sisk P."/>
            <person name="Stolte C."/>
            <person name="Sykes S."/>
            <person name="Walk T."/>
            <person name="White J."/>
            <person name="Yandava C."/>
            <person name="Klein B."/>
            <person name="McEwen J.G."/>
            <person name="Puccia R."/>
            <person name="Goldman G.H."/>
            <person name="Felipe M.S."/>
            <person name="Nino-Vega G."/>
            <person name="San-Blas G."/>
            <person name="Taylor J.W."/>
            <person name="Mendoza L."/>
            <person name="Galagan J.E."/>
            <person name="Nusbaum C."/>
            <person name="Birren B.W."/>
        </authorList>
    </citation>
    <scope>NUCLEOTIDE SEQUENCE [LARGE SCALE GENOMIC DNA]</scope>
    <source>
        <strain evidence="2">H143</strain>
    </source>
</reference>
<accession>C6HNC2</accession>
<sequence>MSRLGISSSMRLENRRLDGGLSCRPQACQLALLLHPEFKDYGVYSLRSMLGIMVKTLAAFVIVLSCEARFRAVSGSPTHVRPARGPSLSPAQAVRRTPAQGLRQGRKLGLAGWLAGELPSRDDASLLSSMAIHVSIPIVWCRQA</sequence>